<organism evidence="2 3">
    <name type="scientific">Echria macrotheca</name>
    <dbReference type="NCBI Taxonomy" id="438768"/>
    <lineage>
        <taxon>Eukaryota</taxon>
        <taxon>Fungi</taxon>
        <taxon>Dikarya</taxon>
        <taxon>Ascomycota</taxon>
        <taxon>Pezizomycotina</taxon>
        <taxon>Sordariomycetes</taxon>
        <taxon>Sordariomycetidae</taxon>
        <taxon>Sordariales</taxon>
        <taxon>Schizotheciaceae</taxon>
        <taxon>Echria</taxon>
    </lineage>
</organism>
<proteinExistence type="predicted"/>
<protein>
    <recommendedName>
        <fullName evidence="4">BTB domain-containing protein</fullName>
    </recommendedName>
</protein>
<accession>A0AAJ0B7M8</accession>
<feature type="compositionally biased region" description="Polar residues" evidence="1">
    <location>
        <begin position="330"/>
        <end position="339"/>
    </location>
</feature>
<reference evidence="2" key="1">
    <citation type="submission" date="2023-06" db="EMBL/GenBank/DDBJ databases">
        <title>Genome-scale phylogeny and comparative genomics of the fungal order Sordariales.</title>
        <authorList>
            <consortium name="Lawrence Berkeley National Laboratory"/>
            <person name="Hensen N."/>
            <person name="Bonometti L."/>
            <person name="Westerberg I."/>
            <person name="Brannstrom I.O."/>
            <person name="Guillou S."/>
            <person name="Cros-Aarteil S."/>
            <person name="Calhoun S."/>
            <person name="Haridas S."/>
            <person name="Kuo A."/>
            <person name="Mondo S."/>
            <person name="Pangilinan J."/>
            <person name="Riley R."/>
            <person name="Labutti K."/>
            <person name="Andreopoulos B."/>
            <person name="Lipzen A."/>
            <person name="Chen C."/>
            <person name="Yanf M."/>
            <person name="Daum C."/>
            <person name="Ng V."/>
            <person name="Clum A."/>
            <person name="Steindorff A."/>
            <person name="Ohm R."/>
            <person name="Martin F."/>
            <person name="Silar P."/>
            <person name="Natvig D."/>
            <person name="Lalanne C."/>
            <person name="Gautier V."/>
            <person name="Ament-Velasquez S.L."/>
            <person name="Kruys A."/>
            <person name="Hutchinson M.I."/>
            <person name="Powell A.J."/>
            <person name="Barry K."/>
            <person name="Miller A.N."/>
            <person name="Grigoriev I.V."/>
            <person name="Debuchy R."/>
            <person name="Gladieux P."/>
            <person name="Thoren M.H."/>
            <person name="Johannesson H."/>
        </authorList>
    </citation>
    <scope>NUCLEOTIDE SEQUENCE</scope>
    <source>
        <strain evidence="2">PSN4</strain>
    </source>
</reference>
<evidence type="ECO:0000256" key="1">
    <source>
        <dbReference type="SAM" id="MobiDB-lite"/>
    </source>
</evidence>
<dbReference type="EMBL" id="MU839839">
    <property type="protein sequence ID" value="KAK1752725.1"/>
    <property type="molecule type" value="Genomic_DNA"/>
</dbReference>
<name>A0AAJ0B7M8_9PEZI</name>
<dbReference type="AlphaFoldDB" id="A0AAJ0B7M8"/>
<gene>
    <name evidence="2" type="ORF">QBC47DRAFT_454071</name>
</gene>
<feature type="region of interest" description="Disordered" evidence="1">
    <location>
        <begin position="323"/>
        <end position="352"/>
    </location>
</feature>
<sequence>MADLVKTVVVASPFANMAPLYEVDPDADVLLIVPPTTKPFAPWDEPSVNGTSEVKSSAALKSSSGLRIKASSRHLSLASRVFRNKLQHASAKTATQSDGRIHLALADDGSFHPKPVTIVLNAIHGRGSKVPRAVDLETLAQIALFVDRFQVYDAVEVYADRWIAQLEDKLGEAYDRDLVLWVYASYVFRRPDVFRAATKVAVAHSSGPLRTLGLPIREKIIRNIDTQRQALVAKSVTILHDTLDGLTSGAAVCPKYHCDSFLLGELVKTLHKSHLVWPRPTKPFVGVSHAAIAEAVNASAEFRWIEADGTDLWGAPVNGTKVVSRKRKSPVQQPITPESSPEPASRKSGGFDSHVCDARKLVGRVADLEKLEEGVTGLDLESNLGYQLY</sequence>
<evidence type="ECO:0000313" key="3">
    <source>
        <dbReference type="Proteomes" id="UP001239445"/>
    </source>
</evidence>
<dbReference type="Proteomes" id="UP001239445">
    <property type="component" value="Unassembled WGS sequence"/>
</dbReference>
<evidence type="ECO:0000313" key="2">
    <source>
        <dbReference type="EMBL" id="KAK1752725.1"/>
    </source>
</evidence>
<keyword evidence="3" id="KW-1185">Reference proteome</keyword>
<comment type="caution">
    <text evidence="2">The sequence shown here is derived from an EMBL/GenBank/DDBJ whole genome shotgun (WGS) entry which is preliminary data.</text>
</comment>
<evidence type="ECO:0008006" key="4">
    <source>
        <dbReference type="Google" id="ProtNLM"/>
    </source>
</evidence>